<dbReference type="AlphaFoldDB" id="A0A146LQL0"/>
<keyword evidence="3" id="KW-0813">Transport</keyword>
<dbReference type="GO" id="GO:0006814">
    <property type="term" value="P:sodium ion transport"/>
    <property type="evidence" value="ECO:0007669"/>
    <property type="project" value="UniProtKB-KW"/>
</dbReference>
<evidence type="ECO:0000256" key="3">
    <source>
        <dbReference type="ARBA" id="ARBA00022448"/>
    </source>
</evidence>
<keyword evidence="6 12" id="KW-1133">Transmembrane helix</keyword>
<dbReference type="InterPro" id="IPR038377">
    <property type="entry name" value="Na/Glc_symporter_sf"/>
</dbReference>
<evidence type="ECO:0000256" key="8">
    <source>
        <dbReference type="ARBA" id="ARBA00023065"/>
    </source>
</evidence>
<evidence type="ECO:0000256" key="11">
    <source>
        <dbReference type="SAM" id="MobiDB-lite"/>
    </source>
</evidence>
<dbReference type="Gene3D" id="1.20.1730.10">
    <property type="entry name" value="Sodium/glucose cotransporter"/>
    <property type="match status" value="1"/>
</dbReference>
<evidence type="ECO:0000256" key="5">
    <source>
        <dbReference type="ARBA" id="ARBA00022692"/>
    </source>
</evidence>
<proteinExistence type="inferred from homology"/>
<evidence type="ECO:0000256" key="12">
    <source>
        <dbReference type="SAM" id="Phobius"/>
    </source>
</evidence>
<dbReference type="PANTHER" id="PTHR42985:SF41">
    <property type="entry name" value="GH19970P-RELATED"/>
    <property type="match status" value="1"/>
</dbReference>
<keyword evidence="5 12" id="KW-0812">Transmembrane</keyword>
<feature type="compositionally biased region" description="Acidic residues" evidence="11">
    <location>
        <begin position="199"/>
        <end position="208"/>
    </location>
</feature>
<evidence type="ECO:0000256" key="7">
    <source>
        <dbReference type="ARBA" id="ARBA00023053"/>
    </source>
</evidence>
<comment type="subcellular location">
    <subcellularLocation>
        <location evidence="1">Cell membrane</location>
        <topology evidence="1">Multi-pass membrane protein</topology>
    </subcellularLocation>
</comment>
<keyword evidence="10" id="KW-0739">Sodium transport</keyword>
<gene>
    <name evidence="13" type="primary">SLC5A12_2</name>
    <name evidence="13" type="ORF">g.86391</name>
</gene>
<sequence>PSEPKALLIIKTLVVVFGTVSVLGVYVIKRFGNLAMIVAYCTGLTLGPVVGIFILGLLFPWATNKGAVCGGLASFLCMGWLTVAHVIYQSSGHFVYPTKKFNVEGCLHNFTAAPIPQASDDSGIPYIYRITVFYNVGIGIIVSVVSGLIASFLTGPNRLEDVNPDLVSPVIHRFLPQCRYISVPLQAATRTINNSAIPEENEEGEEDSEKPVSMNTDNNLNRVKSHNGVTKKFVT</sequence>
<evidence type="ECO:0000256" key="1">
    <source>
        <dbReference type="ARBA" id="ARBA00004651"/>
    </source>
</evidence>
<name>A0A146LQL0_LYGHE</name>
<accession>A0A146LQL0</accession>
<feature type="transmembrane region" description="Helical" evidence="12">
    <location>
        <begin position="66"/>
        <end position="88"/>
    </location>
</feature>
<protein>
    <submittedName>
        <fullName evidence="13">Sodium-coupled monocarboxylate transporter 2</fullName>
    </submittedName>
</protein>
<evidence type="ECO:0000256" key="4">
    <source>
        <dbReference type="ARBA" id="ARBA00022475"/>
    </source>
</evidence>
<evidence type="ECO:0000313" key="13">
    <source>
        <dbReference type="EMBL" id="JAQ10133.1"/>
    </source>
</evidence>
<dbReference type="InterPro" id="IPR001734">
    <property type="entry name" value="Na/solute_symporter"/>
</dbReference>
<feature type="non-terminal residue" evidence="13">
    <location>
        <position position="1"/>
    </location>
</feature>
<feature type="region of interest" description="Disordered" evidence="11">
    <location>
        <begin position="192"/>
        <end position="221"/>
    </location>
</feature>
<dbReference type="PANTHER" id="PTHR42985">
    <property type="entry name" value="SODIUM-COUPLED MONOCARBOXYLATE TRANSPORTER"/>
    <property type="match status" value="1"/>
</dbReference>
<dbReference type="GO" id="GO:0015293">
    <property type="term" value="F:symporter activity"/>
    <property type="evidence" value="ECO:0007669"/>
    <property type="project" value="TreeGrafter"/>
</dbReference>
<keyword evidence="7" id="KW-0915">Sodium</keyword>
<feature type="transmembrane region" description="Helical" evidence="12">
    <location>
        <begin position="34"/>
        <end position="59"/>
    </location>
</feature>
<dbReference type="PROSITE" id="PS50283">
    <property type="entry name" value="NA_SOLUT_SYMP_3"/>
    <property type="match status" value="1"/>
</dbReference>
<comment type="similarity">
    <text evidence="2">Belongs to the sodium:solute symporter (SSF) (TC 2.A.21) family.</text>
</comment>
<feature type="transmembrane region" description="Helical" evidence="12">
    <location>
        <begin position="132"/>
        <end position="153"/>
    </location>
</feature>
<keyword evidence="4" id="KW-1003">Cell membrane</keyword>
<evidence type="ECO:0000256" key="6">
    <source>
        <dbReference type="ARBA" id="ARBA00022989"/>
    </source>
</evidence>
<evidence type="ECO:0000256" key="10">
    <source>
        <dbReference type="ARBA" id="ARBA00023201"/>
    </source>
</evidence>
<dbReference type="EMBL" id="GDHC01008496">
    <property type="protein sequence ID" value="JAQ10133.1"/>
    <property type="molecule type" value="Transcribed_RNA"/>
</dbReference>
<organism evidence="13">
    <name type="scientific">Lygus hesperus</name>
    <name type="common">Western plant bug</name>
    <dbReference type="NCBI Taxonomy" id="30085"/>
    <lineage>
        <taxon>Eukaryota</taxon>
        <taxon>Metazoa</taxon>
        <taxon>Ecdysozoa</taxon>
        <taxon>Arthropoda</taxon>
        <taxon>Hexapoda</taxon>
        <taxon>Insecta</taxon>
        <taxon>Pterygota</taxon>
        <taxon>Neoptera</taxon>
        <taxon>Paraneoptera</taxon>
        <taxon>Hemiptera</taxon>
        <taxon>Heteroptera</taxon>
        <taxon>Panheteroptera</taxon>
        <taxon>Cimicomorpha</taxon>
        <taxon>Miridae</taxon>
        <taxon>Mirini</taxon>
        <taxon>Lygus</taxon>
    </lineage>
</organism>
<keyword evidence="8" id="KW-0406">Ion transport</keyword>
<reference evidence="13" key="1">
    <citation type="journal article" date="2016" name="Gigascience">
        <title>De novo construction of an expanded transcriptome assembly for the western tarnished plant bug, Lygus hesperus.</title>
        <authorList>
            <person name="Tassone E.E."/>
            <person name="Geib S.M."/>
            <person name="Hall B."/>
            <person name="Fabrick J.A."/>
            <person name="Brent C.S."/>
            <person name="Hull J.J."/>
        </authorList>
    </citation>
    <scope>NUCLEOTIDE SEQUENCE</scope>
</reference>
<keyword evidence="9 12" id="KW-0472">Membrane</keyword>
<evidence type="ECO:0000256" key="9">
    <source>
        <dbReference type="ARBA" id="ARBA00023136"/>
    </source>
</evidence>
<dbReference type="InterPro" id="IPR051163">
    <property type="entry name" value="Sodium:Solute_Symporter_SSF"/>
</dbReference>
<feature type="transmembrane region" description="Helical" evidence="12">
    <location>
        <begin position="7"/>
        <end position="28"/>
    </location>
</feature>
<dbReference type="GO" id="GO:0005886">
    <property type="term" value="C:plasma membrane"/>
    <property type="evidence" value="ECO:0007669"/>
    <property type="project" value="UniProtKB-SubCell"/>
</dbReference>
<evidence type="ECO:0000256" key="2">
    <source>
        <dbReference type="ARBA" id="ARBA00006434"/>
    </source>
</evidence>